<feature type="region of interest" description="Disordered" evidence="1">
    <location>
        <begin position="94"/>
        <end position="147"/>
    </location>
</feature>
<dbReference type="InterPro" id="IPR000182">
    <property type="entry name" value="GNAT_dom"/>
</dbReference>
<dbReference type="OrthoDB" id="2129362at2759"/>
<feature type="compositionally biased region" description="Low complexity" evidence="1">
    <location>
        <begin position="99"/>
        <end position="122"/>
    </location>
</feature>
<reference evidence="3 4" key="1">
    <citation type="submission" date="2013-03" db="EMBL/GenBank/DDBJ databases">
        <title>The Genome Sequence of Phialophora europaea CBS 101466.</title>
        <authorList>
            <consortium name="The Broad Institute Genomics Platform"/>
            <person name="Cuomo C."/>
            <person name="de Hoog S."/>
            <person name="Gorbushina A."/>
            <person name="Walker B."/>
            <person name="Young S.K."/>
            <person name="Zeng Q."/>
            <person name="Gargeya S."/>
            <person name="Fitzgerald M."/>
            <person name="Haas B."/>
            <person name="Abouelleil A."/>
            <person name="Allen A.W."/>
            <person name="Alvarado L."/>
            <person name="Arachchi H.M."/>
            <person name="Berlin A.M."/>
            <person name="Chapman S.B."/>
            <person name="Gainer-Dewar J."/>
            <person name="Goldberg J."/>
            <person name="Griggs A."/>
            <person name="Gujja S."/>
            <person name="Hansen M."/>
            <person name="Howarth C."/>
            <person name="Imamovic A."/>
            <person name="Ireland A."/>
            <person name="Larimer J."/>
            <person name="McCowan C."/>
            <person name="Murphy C."/>
            <person name="Pearson M."/>
            <person name="Poon T.W."/>
            <person name="Priest M."/>
            <person name="Roberts A."/>
            <person name="Saif S."/>
            <person name="Shea T."/>
            <person name="Sisk P."/>
            <person name="Sykes S."/>
            <person name="Wortman J."/>
            <person name="Nusbaum C."/>
            <person name="Birren B."/>
        </authorList>
    </citation>
    <scope>NUCLEOTIDE SEQUENCE [LARGE SCALE GENOMIC DNA]</scope>
    <source>
        <strain evidence="3 4">CBS 101466</strain>
    </source>
</reference>
<sequence>MHNASDGCRALEDSNSTDKACKFDLVASQPPGGNSTASARRTVATGEYSPNQATSIISSNNHTTQLGISLPAPSKETLSDTPSFQAQGEFKLPIWGRGSSEAPPASTTASVTASTSMSQARAAPRDHRPPPSRYHREEDSYLPAKNRDKVAAMKGEAGSGDPSWEEFERKRREIRADVDQYNHNKRDDKHATTNLHLLHRLRQPLKASQEHRIQAQVGHYAKLGESPANWPVDANTTQPGQASAAFARSRLELRGRTVDTEVRDHIATRASQVMPRKSNESNTEPRYYAATHAKQHQAKRNPRWATTSETKAEAHEVDSNAWGSVIPDDATQSGDSVAAINDGNVFVRRDKHEADAALVGWDGGFMQPPIDWERRPRMHSQRFYPGFGDYGVFLEDVFHHQYPEICFAAIPPEKLMDIGLHADGIGLAPRSHTITAQNIMSYFGYGSGLEDNVRHEINKSTSDDFDREGRSDHVDLEELGYAETSEVYCQRFLAYISKHAAKSNKVIPQPEPEAEMPTVATCEPLLSIYLRPAAYIDLPQLTEIYNWHIANGPRPAEMVAIPESDMRDRFDEAVDHKLPFIVAVEKVKAKKQNRARMRSNGMASNHPIQNTNPNYQAVIVEEKIVGWGYATDWSASDYVERISAEIEIYVDPKYRLLGVGKCLMDKMLQICDRGYLVRGGYDFNCLPEKAHMYSEGGARDLHKIYFILRTWSTPLKTVNEETTKKIHDQEDEYDLWLKEWLESWDFEQEGRLKQIGVKNGR</sequence>
<feature type="domain" description="N-acetyltransferase" evidence="2">
    <location>
        <begin position="617"/>
        <end position="672"/>
    </location>
</feature>
<evidence type="ECO:0000259" key="2">
    <source>
        <dbReference type="Pfam" id="PF00583"/>
    </source>
</evidence>
<accession>W2S0J5</accession>
<dbReference type="HOGENOM" id="CLU_366382_0_0_1"/>
<dbReference type="GO" id="GO:0016747">
    <property type="term" value="F:acyltransferase activity, transferring groups other than amino-acyl groups"/>
    <property type="evidence" value="ECO:0007669"/>
    <property type="project" value="InterPro"/>
</dbReference>
<dbReference type="AlphaFoldDB" id="W2S0J5"/>
<dbReference type="InterPro" id="IPR016181">
    <property type="entry name" value="Acyl_CoA_acyltransferase"/>
</dbReference>
<dbReference type="eggNOG" id="ENOG502SV8I">
    <property type="taxonomic scope" value="Eukaryota"/>
</dbReference>
<protein>
    <recommendedName>
        <fullName evidence="2">N-acetyltransferase domain-containing protein</fullName>
    </recommendedName>
</protein>
<dbReference type="SUPFAM" id="SSF55729">
    <property type="entry name" value="Acyl-CoA N-acyltransferases (Nat)"/>
    <property type="match status" value="1"/>
</dbReference>
<evidence type="ECO:0000313" key="3">
    <source>
        <dbReference type="EMBL" id="ETN42115.1"/>
    </source>
</evidence>
<keyword evidence="4" id="KW-1185">Reference proteome</keyword>
<dbReference type="EMBL" id="KB822719">
    <property type="protein sequence ID" value="ETN42115.1"/>
    <property type="molecule type" value="Genomic_DNA"/>
</dbReference>
<dbReference type="Gene3D" id="3.40.630.30">
    <property type="match status" value="1"/>
</dbReference>
<dbReference type="CDD" id="cd04301">
    <property type="entry name" value="NAT_SF"/>
    <property type="match status" value="1"/>
</dbReference>
<feature type="compositionally biased region" description="Polar residues" evidence="1">
    <location>
        <begin position="48"/>
        <end position="67"/>
    </location>
</feature>
<proteinExistence type="predicted"/>
<dbReference type="VEuPathDB" id="FungiDB:HMPREF1541_04054"/>
<dbReference type="InParanoid" id="W2S0J5"/>
<dbReference type="RefSeq" id="XP_008716624.1">
    <property type="nucleotide sequence ID" value="XM_008718402.1"/>
</dbReference>
<evidence type="ECO:0000313" key="4">
    <source>
        <dbReference type="Proteomes" id="UP000030752"/>
    </source>
</evidence>
<gene>
    <name evidence="3" type="ORF">HMPREF1541_04054</name>
</gene>
<evidence type="ECO:0000256" key="1">
    <source>
        <dbReference type="SAM" id="MobiDB-lite"/>
    </source>
</evidence>
<organism evidence="3 4">
    <name type="scientific">Cyphellophora europaea (strain CBS 101466)</name>
    <name type="common">Phialophora europaea</name>
    <dbReference type="NCBI Taxonomy" id="1220924"/>
    <lineage>
        <taxon>Eukaryota</taxon>
        <taxon>Fungi</taxon>
        <taxon>Dikarya</taxon>
        <taxon>Ascomycota</taxon>
        <taxon>Pezizomycotina</taxon>
        <taxon>Eurotiomycetes</taxon>
        <taxon>Chaetothyriomycetidae</taxon>
        <taxon>Chaetothyriales</taxon>
        <taxon>Cyphellophoraceae</taxon>
        <taxon>Cyphellophora</taxon>
    </lineage>
</organism>
<name>W2S0J5_CYPE1</name>
<dbReference type="Proteomes" id="UP000030752">
    <property type="component" value="Unassembled WGS sequence"/>
</dbReference>
<dbReference type="GeneID" id="19971393"/>
<feature type="compositionally biased region" description="Basic and acidic residues" evidence="1">
    <location>
        <begin position="123"/>
        <end position="147"/>
    </location>
</feature>
<dbReference type="Pfam" id="PF00583">
    <property type="entry name" value="Acetyltransf_1"/>
    <property type="match status" value="1"/>
</dbReference>
<feature type="region of interest" description="Disordered" evidence="1">
    <location>
        <begin position="24"/>
        <end position="82"/>
    </location>
</feature>